<organism evidence="2 3">
    <name type="scientific">Phaeocystidibacter marisrubri</name>
    <dbReference type="NCBI Taxonomy" id="1577780"/>
    <lineage>
        <taxon>Bacteria</taxon>
        <taxon>Pseudomonadati</taxon>
        <taxon>Bacteroidota</taxon>
        <taxon>Flavobacteriia</taxon>
        <taxon>Flavobacteriales</taxon>
        <taxon>Phaeocystidibacteraceae</taxon>
        <taxon>Phaeocystidibacter</taxon>
    </lineage>
</organism>
<evidence type="ECO:0000259" key="1">
    <source>
        <dbReference type="Pfam" id="PF13521"/>
    </source>
</evidence>
<reference evidence="2 3" key="1">
    <citation type="submission" date="2019-10" db="EMBL/GenBank/DDBJ databases">
        <title>Genome sequence of Phaeocystidibacter marisrubri JCM30614 (type strain).</title>
        <authorList>
            <person name="Bowman J.P."/>
        </authorList>
    </citation>
    <scope>NUCLEOTIDE SEQUENCE [LARGE SCALE GENOMIC DNA]</scope>
    <source>
        <strain evidence="2 3">JCM 30614</strain>
    </source>
</reference>
<dbReference type="AlphaFoldDB" id="A0A6L3ZJR9"/>
<dbReference type="InterPro" id="IPR038727">
    <property type="entry name" value="NadR/Ttd14_AAA_dom"/>
</dbReference>
<proteinExistence type="predicted"/>
<feature type="domain" description="NadR/Ttd14 AAA" evidence="1">
    <location>
        <begin position="3"/>
        <end position="166"/>
    </location>
</feature>
<dbReference type="GO" id="GO:0005524">
    <property type="term" value="F:ATP binding"/>
    <property type="evidence" value="ECO:0007669"/>
    <property type="project" value="UniProtKB-KW"/>
</dbReference>
<sequence length="174" mass="20670">MIRIGISGGPGTGKTSIIQELEQRGHTCFHEYSREVIKHSLENNSDVLPWDNLPAFTEKVIEGRLTQYHSAQDRITSFYDRTIIDSIAYQHVDHLPVKPEWDQLAKIHRYHERVFITPPWEEIYQQDNERRETLEKLIRIHEILCHTYEDYGYRVIEIPKASLSERTDWLLEQI</sequence>
<keyword evidence="2" id="KW-0067">ATP-binding</keyword>
<evidence type="ECO:0000313" key="3">
    <source>
        <dbReference type="Proteomes" id="UP000484164"/>
    </source>
</evidence>
<dbReference type="RefSeq" id="WP_151692343.1">
    <property type="nucleotide sequence ID" value="NZ_BMGX01000002.1"/>
</dbReference>
<accession>A0A6L3ZJR9</accession>
<evidence type="ECO:0000313" key="2">
    <source>
        <dbReference type="EMBL" id="KAB2817655.1"/>
    </source>
</evidence>
<dbReference type="EMBL" id="WBVQ01000001">
    <property type="protein sequence ID" value="KAB2817655.1"/>
    <property type="molecule type" value="Genomic_DNA"/>
</dbReference>
<comment type="caution">
    <text evidence="2">The sequence shown here is derived from an EMBL/GenBank/DDBJ whole genome shotgun (WGS) entry which is preliminary data.</text>
</comment>
<keyword evidence="2" id="KW-0547">Nucleotide-binding</keyword>
<protein>
    <submittedName>
        <fullName evidence="2">ATP-binding protein</fullName>
    </submittedName>
</protein>
<dbReference type="Pfam" id="PF13521">
    <property type="entry name" value="AAA_28"/>
    <property type="match status" value="1"/>
</dbReference>
<dbReference type="Gene3D" id="3.40.50.300">
    <property type="entry name" value="P-loop containing nucleotide triphosphate hydrolases"/>
    <property type="match status" value="1"/>
</dbReference>
<name>A0A6L3ZJR9_9FLAO</name>
<dbReference type="SUPFAM" id="SSF52540">
    <property type="entry name" value="P-loop containing nucleoside triphosphate hydrolases"/>
    <property type="match status" value="1"/>
</dbReference>
<dbReference type="InterPro" id="IPR027417">
    <property type="entry name" value="P-loop_NTPase"/>
</dbReference>
<dbReference type="Proteomes" id="UP000484164">
    <property type="component" value="Unassembled WGS sequence"/>
</dbReference>
<dbReference type="OrthoDB" id="5638848at2"/>
<gene>
    <name evidence="2" type="ORF">F8C82_04425</name>
</gene>
<keyword evidence="3" id="KW-1185">Reference proteome</keyword>